<dbReference type="Gene3D" id="2.60.40.640">
    <property type="match status" value="1"/>
</dbReference>
<keyword evidence="5" id="KW-1185">Reference proteome</keyword>
<dbReference type="InterPro" id="IPR050357">
    <property type="entry name" value="Arrestin_domain-protein"/>
</dbReference>
<dbReference type="PANTHER" id="PTHR11188:SF135">
    <property type="entry name" value="ARRESTIN DOMAIN CONTAINING 3-LIKE-RELATED"/>
    <property type="match status" value="1"/>
</dbReference>
<evidence type="ECO:0000256" key="2">
    <source>
        <dbReference type="SAM" id="MobiDB-lite"/>
    </source>
</evidence>
<dbReference type="InterPro" id="IPR011021">
    <property type="entry name" value="Arrestin-like_N"/>
</dbReference>
<evidence type="ECO:0000256" key="1">
    <source>
        <dbReference type="ARBA" id="ARBA00005298"/>
    </source>
</evidence>
<dbReference type="AlphaFoldDB" id="A0ABD1JZT4"/>
<dbReference type="GO" id="GO:0007399">
    <property type="term" value="P:nervous system development"/>
    <property type="evidence" value="ECO:0007669"/>
    <property type="project" value="UniProtKB-ARBA"/>
</dbReference>
<dbReference type="InterPro" id="IPR014752">
    <property type="entry name" value="Arrestin-like_C"/>
</dbReference>
<feature type="region of interest" description="Disordered" evidence="2">
    <location>
        <begin position="92"/>
        <end position="129"/>
    </location>
</feature>
<name>A0ABD1JZT4_9TELE</name>
<dbReference type="Pfam" id="PF00339">
    <property type="entry name" value="Arrestin_N"/>
    <property type="match status" value="1"/>
</dbReference>
<dbReference type="PANTHER" id="PTHR11188">
    <property type="entry name" value="ARRESTIN DOMAIN CONTAINING PROTEIN"/>
    <property type="match status" value="1"/>
</dbReference>
<proteinExistence type="inferred from homology"/>
<gene>
    <name evidence="4" type="ORF">ACEWY4_012176</name>
</gene>
<protein>
    <recommendedName>
        <fullName evidence="3">Arrestin-like N-terminal domain-containing protein</fullName>
    </recommendedName>
</protein>
<accession>A0ABD1JZT4</accession>
<dbReference type="SUPFAM" id="SSF81296">
    <property type="entry name" value="E set domains"/>
    <property type="match status" value="1"/>
</dbReference>
<comment type="similarity">
    <text evidence="1">Belongs to the arrestin family.</text>
</comment>
<organism evidence="4 5">
    <name type="scientific">Coilia grayii</name>
    <name type="common">Gray's grenadier anchovy</name>
    <dbReference type="NCBI Taxonomy" id="363190"/>
    <lineage>
        <taxon>Eukaryota</taxon>
        <taxon>Metazoa</taxon>
        <taxon>Chordata</taxon>
        <taxon>Craniata</taxon>
        <taxon>Vertebrata</taxon>
        <taxon>Euteleostomi</taxon>
        <taxon>Actinopterygii</taxon>
        <taxon>Neopterygii</taxon>
        <taxon>Teleostei</taxon>
        <taxon>Clupei</taxon>
        <taxon>Clupeiformes</taxon>
        <taxon>Clupeoidei</taxon>
        <taxon>Engraulidae</taxon>
        <taxon>Coilinae</taxon>
        <taxon>Coilia</taxon>
    </lineage>
</organism>
<sequence length="129" mass="14582">MCCKHNTSMLGTKLIISLFKLEHFFVQDTKNGGDSAILQHQSGETYPAVVSPGCHEYPFRFQIPQQDMPSSFDGQKGKVVYSLKAKLSRRKRLSSKETTEFTFVSRTPMPDEDMNETQSGTVEKKIEVS</sequence>
<comment type="caution">
    <text evidence="4">The sequence shown here is derived from an EMBL/GenBank/DDBJ whole genome shotgun (WGS) entry which is preliminary data.</text>
</comment>
<reference evidence="4 5" key="1">
    <citation type="submission" date="2024-09" db="EMBL/GenBank/DDBJ databases">
        <title>A chromosome-level genome assembly of Gray's grenadier anchovy, Coilia grayii.</title>
        <authorList>
            <person name="Fu Z."/>
        </authorList>
    </citation>
    <scope>NUCLEOTIDE SEQUENCE [LARGE SCALE GENOMIC DNA]</scope>
    <source>
        <strain evidence="4">G4</strain>
        <tissue evidence="4">Muscle</tissue>
    </source>
</reference>
<evidence type="ECO:0000313" key="4">
    <source>
        <dbReference type="EMBL" id="KAL2092378.1"/>
    </source>
</evidence>
<evidence type="ECO:0000313" key="5">
    <source>
        <dbReference type="Proteomes" id="UP001591681"/>
    </source>
</evidence>
<feature type="domain" description="Arrestin-like N-terminal" evidence="3">
    <location>
        <begin position="50"/>
        <end position="105"/>
    </location>
</feature>
<dbReference type="InterPro" id="IPR014756">
    <property type="entry name" value="Ig_E-set"/>
</dbReference>
<dbReference type="EMBL" id="JBHFQA010000010">
    <property type="protein sequence ID" value="KAL2092378.1"/>
    <property type="molecule type" value="Genomic_DNA"/>
</dbReference>
<dbReference type="Proteomes" id="UP001591681">
    <property type="component" value="Unassembled WGS sequence"/>
</dbReference>
<evidence type="ECO:0000259" key="3">
    <source>
        <dbReference type="Pfam" id="PF00339"/>
    </source>
</evidence>